<evidence type="ECO:0000313" key="2">
    <source>
        <dbReference type="Proteomes" id="UP001153678"/>
    </source>
</evidence>
<dbReference type="OrthoDB" id="2399838at2759"/>
<proteinExistence type="predicted"/>
<gene>
    <name evidence="1" type="ORF">FWILDA_LOCUS16747</name>
</gene>
<sequence>RALEGLDCLNIHKFYRFRAIKLQDWVKEKCSNPEKHSWDIQTLRDGLLVSLEKWKVKLTNKGDNCLFEQNNEDEPPWLPSFYSYYSAFRNGKRHIEWRPDIFMVDDAGKEIKAVEEYFPDSSLMKTEGWNDIEAQEQLIKMICVRGIARDMINTNNLIKAFHHKLKYTYMRRRPGCQLDGEVYILVEIPDVWIIHFITNDDVEYTVQKKDSNKNELDTKLIYIHDDNIQKQPFSVLGSPISSDDIGSVQKFNDNKNNEMLKLQEDFAMITAEWQNKKIQDICSLRTTLMNAAQIERTRIAKVDIVPQVNNDDKPRIFSN</sequence>
<keyword evidence="2" id="KW-1185">Reference proteome</keyword>
<protein>
    <submittedName>
        <fullName evidence="1">9036_t:CDS:1</fullName>
    </submittedName>
</protein>
<dbReference type="EMBL" id="CAMKVN010011419">
    <property type="protein sequence ID" value="CAI2194780.1"/>
    <property type="molecule type" value="Genomic_DNA"/>
</dbReference>
<name>A0A9W4X8V9_9GLOM</name>
<dbReference type="AlphaFoldDB" id="A0A9W4X8V9"/>
<comment type="caution">
    <text evidence="1">The sequence shown here is derived from an EMBL/GenBank/DDBJ whole genome shotgun (WGS) entry which is preliminary data.</text>
</comment>
<reference evidence="1" key="1">
    <citation type="submission" date="2022-08" db="EMBL/GenBank/DDBJ databases">
        <authorList>
            <person name="Kallberg Y."/>
            <person name="Tangrot J."/>
            <person name="Rosling A."/>
        </authorList>
    </citation>
    <scope>NUCLEOTIDE SEQUENCE</scope>
    <source>
        <strain evidence="1">Wild A</strain>
    </source>
</reference>
<accession>A0A9W4X8V9</accession>
<evidence type="ECO:0000313" key="1">
    <source>
        <dbReference type="EMBL" id="CAI2194780.1"/>
    </source>
</evidence>
<feature type="non-terminal residue" evidence="1">
    <location>
        <position position="319"/>
    </location>
</feature>
<organism evidence="1 2">
    <name type="scientific">Funneliformis geosporum</name>
    <dbReference type="NCBI Taxonomy" id="1117311"/>
    <lineage>
        <taxon>Eukaryota</taxon>
        <taxon>Fungi</taxon>
        <taxon>Fungi incertae sedis</taxon>
        <taxon>Mucoromycota</taxon>
        <taxon>Glomeromycotina</taxon>
        <taxon>Glomeromycetes</taxon>
        <taxon>Glomerales</taxon>
        <taxon>Glomeraceae</taxon>
        <taxon>Funneliformis</taxon>
    </lineage>
</organism>
<feature type="non-terminal residue" evidence="1">
    <location>
        <position position="1"/>
    </location>
</feature>
<dbReference type="Proteomes" id="UP001153678">
    <property type="component" value="Unassembled WGS sequence"/>
</dbReference>